<dbReference type="GO" id="GO:0032541">
    <property type="term" value="C:cortical endoplasmic reticulum"/>
    <property type="evidence" value="ECO:0007669"/>
    <property type="project" value="TreeGrafter"/>
</dbReference>
<dbReference type="AlphaFoldDB" id="A0A6S6WEV2"/>
<feature type="compositionally biased region" description="Polar residues" evidence="17">
    <location>
        <begin position="154"/>
        <end position="163"/>
    </location>
</feature>
<dbReference type="InterPro" id="IPR011074">
    <property type="entry name" value="CRAL/TRIO_N_dom"/>
</dbReference>
<accession>A0A6S6WEV2</accession>
<dbReference type="SMART" id="SM00516">
    <property type="entry name" value="SEC14"/>
    <property type="match status" value="1"/>
</dbReference>
<evidence type="ECO:0000256" key="9">
    <source>
        <dbReference type="ARBA" id="ARBA00022824"/>
    </source>
</evidence>
<keyword evidence="13 16" id="KW-0472">Membrane</keyword>
<dbReference type="Pfam" id="PF00650">
    <property type="entry name" value="CRAL_TRIO"/>
    <property type="match status" value="1"/>
</dbReference>
<comment type="catalytic activity">
    <reaction evidence="14">
        <text>a 1,2-diacyl-sn-glycero-3-phospho-(1D-myo-inositol)(in) = a 1,2-diacyl-sn-glycero-3-phospho-(1D-myo-inositol)(out)</text>
        <dbReference type="Rhea" id="RHEA:38691"/>
        <dbReference type="ChEBI" id="CHEBI:57880"/>
    </reaction>
    <physiologicalReaction direction="left-to-right" evidence="14">
        <dbReference type="Rhea" id="RHEA:38692"/>
    </physiologicalReaction>
</comment>
<dbReference type="PANTHER" id="PTHR47669:SF1">
    <property type="entry name" value="PHOSPHATIDYLINOSITOL TRANSFER PROTEIN SFH5"/>
    <property type="match status" value="1"/>
</dbReference>
<feature type="region of interest" description="Disordered" evidence="17">
    <location>
        <begin position="61"/>
        <end position="186"/>
    </location>
</feature>
<evidence type="ECO:0000256" key="5">
    <source>
        <dbReference type="ARBA" id="ARBA00022448"/>
    </source>
</evidence>
<name>A0A6S6WEV2_9PLEO</name>
<dbReference type="GO" id="GO:0043001">
    <property type="term" value="P:Golgi to plasma membrane protein transport"/>
    <property type="evidence" value="ECO:0007669"/>
    <property type="project" value="TreeGrafter"/>
</dbReference>
<sequence length="457" mass="49038">MAAKPEEVNTALVEAANAPVGASAETQPEPQLRAETTEKKDESAAVETTTAAVADLSVVEKEEGKTVEEATPVVASDVPVGEKKEEDKPAEEAAPAAVSNAPVAETTEGAAPAAAADVPVADQKVEEEKTVEQGAPAAATTTTTTTTTTAETTPSDANTNVEASENPLANPEASTETPTSGPMWPKTAPDHPLTRFYDDFEELVASASHNEVYGIELSKNNEFHTKLILQKFLRANQNDIEKAKAQLLKTLKWRKEFDPIKAASETYEKAKFDGLGYVLEVEGVPESPNAKDVATFNIYGAVKDNKATFGDLALFLRWRVGLMEKSIQALHLSSATTPIPDYGQGPDPYQGFQIHDYLQVSFLRRDPLVKTATNKTIEILGAHYPETLSRKFFVNVPAVMGWVFQAVKLVVAKETSRKFLVLSNGSALAGELGKGVPKSYGGEREELAVCAEGMSMV</sequence>
<evidence type="ECO:0000256" key="14">
    <source>
        <dbReference type="ARBA" id="ARBA00024146"/>
    </source>
</evidence>
<keyword evidence="7" id="KW-0349">Heme</keyword>
<feature type="compositionally biased region" description="Low complexity" evidence="17">
    <location>
        <begin position="137"/>
        <end position="153"/>
    </location>
</feature>
<dbReference type="InterPro" id="IPR001251">
    <property type="entry name" value="CRAL-TRIO_dom"/>
</dbReference>
<comment type="subcellular location">
    <subcellularLocation>
        <location evidence="16">Cytoplasm</location>
    </subcellularLocation>
    <subcellularLocation>
        <location evidence="2 16">Endoplasmic reticulum membrane</location>
        <topology evidence="2 16">Peripheral membrane protein</topology>
    </subcellularLocation>
    <subcellularLocation>
        <location evidence="16">Microsome membrane</location>
        <topology evidence="16">Peripheral membrane protein</topology>
    </subcellularLocation>
</comment>
<comment type="function">
    <text evidence="15">Non-classical phosphatidylinositol (PtdIns) transfer protein (PITP), which exhibits PtdIns-binding/transfer activity in the absence of detectable PtdCho-binding/transfer activity. Regulates PtdIns(4,5)P2 homeostasis at the plasma membrane. Heme-binding protein that may play a role in organic oxidant-induced stress responses.</text>
</comment>
<evidence type="ECO:0000256" key="8">
    <source>
        <dbReference type="ARBA" id="ARBA00022723"/>
    </source>
</evidence>
<dbReference type="SUPFAM" id="SSF52087">
    <property type="entry name" value="CRAL/TRIO domain"/>
    <property type="match status" value="1"/>
</dbReference>
<dbReference type="GO" id="GO:0005886">
    <property type="term" value="C:plasma membrane"/>
    <property type="evidence" value="ECO:0007669"/>
    <property type="project" value="TreeGrafter"/>
</dbReference>
<evidence type="ECO:0000313" key="18">
    <source>
        <dbReference type="EMBL" id="CAE7215895.1"/>
    </source>
</evidence>
<keyword evidence="12 16" id="KW-0445">Lipid transport</keyword>
<comment type="similarity">
    <text evidence="3 16">Belongs to the SFH5 family.</text>
</comment>
<reference evidence="18" key="1">
    <citation type="submission" date="2021-02" db="EMBL/GenBank/DDBJ databases">
        <authorList>
            <person name="Syme A R."/>
            <person name="Syme A R."/>
            <person name="Moolhuijzen P."/>
        </authorList>
    </citation>
    <scope>NUCLEOTIDE SEQUENCE</scope>
    <source>
        <strain evidence="18">W1-1</strain>
    </source>
</reference>
<dbReference type="GO" id="GO:0046872">
    <property type="term" value="F:metal ion binding"/>
    <property type="evidence" value="ECO:0007669"/>
    <property type="project" value="UniProtKB-KW"/>
</dbReference>
<keyword evidence="11" id="KW-0408">Iron</keyword>
<evidence type="ECO:0000256" key="6">
    <source>
        <dbReference type="ARBA" id="ARBA00022490"/>
    </source>
</evidence>
<dbReference type="SUPFAM" id="SSF46938">
    <property type="entry name" value="CRAL/TRIO N-terminal domain"/>
    <property type="match status" value="1"/>
</dbReference>
<dbReference type="GO" id="GO:0017157">
    <property type="term" value="P:regulation of exocytosis"/>
    <property type="evidence" value="ECO:0007669"/>
    <property type="project" value="TreeGrafter"/>
</dbReference>
<evidence type="ECO:0000256" key="10">
    <source>
        <dbReference type="ARBA" id="ARBA00022848"/>
    </source>
</evidence>
<evidence type="ECO:0000256" key="3">
    <source>
        <dbReference type="ARBA" id="ARBA00006667"/>
    </source>
</evidence>
<dbReference type="InterPro" id="IPR036273">
    <property type="entry name" value="CRAL/TRIO_N_dom_sf"/>
</dbReference>
<evidence type="ECO:0000256" key="1">
    <source>
        <dbReference type="ARBA" id="ARBA00001970"/>
    </source>
</evidence>
<dbReference type="Pfam" id="PF03765">
    <property type="entry name" value="CRAL_TRIO_N"/>
    <property type="match status" value="1"/>
</dbReference>
<evidence type="ECO:0000256" key="12">
    <source>
        <dbReference type="ARBA" id="ARBA00023055"/>
    </source>
</evidence>
<proteinExistence type="inferred from homology"/>
<evidence type="ECO:0000256" key="17">
    <source>
        <dbReference type="SAM" id="MobiDB-lite"/>
    </source>
</evidence>
<evidence type="ECO:0000256" key="7">
    <source>
        <dbReference type="ARBA" id="ARBA00022617"/>
    </source>
</evidence>
<dbReference type="PROSITE" id="PS50191">
    <property type="entry name" value="CRAL_TRIO"/>
    <property type="match status" value="1"/>
</dbReference>
<dbReference type="InterPro" id="IPR036865">
    <property type="entry name" value="CRAL-TRIO_dom_sf"/>
</dbReference>
<dbReference type="GO" id="GO:0008526">
    <property type="term" value="F:phosphatidylinositol transfer activity"/>
    <property type="evidence" value="ECO:0007669"/>
    <property type="project" value="UniProtKB-UniRule"/>
</dbReference>
<dbReference type="Gene3D" id="3.40.525.10">
    <property type="entry name" value="CRAL-TRIO lipid binding domain"/>
    <property type="match status" value="1"/>
</dbReference>
<feature type="region of interest" description="Disordered" evidence="17">
    <location>
        <begin position="1"/>
        <end position="48"/>
    </location>
</feature>
<evidence type="ECO:0000256" key="4">
    <source>
        <dbReference type="ARBA" id="ARBA00018320"/>
    </source>
</evidence>
<feature type="compositionally biased region" description="Basic and acidic residues" evidence="17">
    <location>
        <begin position="80"/>
        <end position="91"/>
    </location>
</feature>
<evidence type="ECO:0000256" key="15">
    <source>
        <dbReference type="ARBA" id="ARBA00024180"/>
    </source>
</evidence>
<dbReference type="Proteomes" id="UP000472372">
    <property type="component" value="Chromosome 11"/>
</dbReference>
<dbReference type="CDD" id="cd00170">
    <property type="entry name" value="SEC14"/>
    <property type="match status" value="1"/>
</dbReference>
<keyword evidence="10 16" id="KW-0492">Microsome</keyword>
<dbReference type="InterPro" id="IPR042938">
    <property type="entry name" value="Sfh5"/>
</dbReference>
<evidence type="ECO:0000256" key="13">
    <source>
        <dbReference type="ARBA" id="ARBA00023136"/>
    </source>
</evidence>
<gene>
    <name evidence="18" type="ORF">PTTW11_10753</name>
</gene>
<organism evidence="18 19">
    <name type="scientific">Pyrenophora teres f. teres</name>
    <dbReference type="NCBI Taxonomy" id="97479"/>
    <lineage>
        <taxon>Eukaryota</taxon>
        <taxon>Fungi</taxon>
        <taxon>Dikarya</taxon>
        <taxon>Ascomycota</taxon>
        <taxon>Pezizomycotina</taxon>
        <taxon>Dothideomycetes</taxon>
        <taxon>Pleosporomycetidae</taxon>
        <taxon>Pleosporales</taxon>
        <taxon>Pleosporineae</taxon>
        <taxon>Pleosporaceae</taxon>
        <taxon>Pyrenophora</taxon>
    </lineage>
</organism>
<comment type="cofactor">
    <cofactor evidence="1">
        <name>heme b</name>
        <dbReference type="ChEBI" id="CHEBI:60344"/>
    </cofactor>
</comment>
<keyword evidence="5 16" id="KW-0813">Transport</keyword>
<evidence type="ECO:0000256" key="16">
    <source>
        <dbReference type="RuleBase" id="RU367059"/>
    </source>
</evidence>
<keyword evidence="6 16" id="KW-0963">Cytoplasm</keyword>
<evidence type="ECO:0000256" key="2">
    <source>
        <dbReference type="ARBA" id="ARBA00004406"/>
    </source>
</evidence>
<evidence type="ECO:0000256" key="11">
    <source>
        <dbReference type="ARBA" id="ARBA00023004"/>
    </source>
</evidence>
<keyword evidence="9 16" id="KW-0256">Endoplasmic reticulum</keyword>
<dbReference type="GO" id="GO:0005789">
    <property type="term" value="C:endoplasmic reticulum membrane"/>
    <property type="evidence" value="ECO:0007669"/>
    <property type="project" value="UniProtKB-SubCell"/>
</dbReference>
<keyword evidence="8" id="KW-0479">Metal-binding</keyword>
<evidence type="ECO:0000313" key="19">
    <source>
        <dbReference type="Proteomes" id="UP000472372"/>
    </source>
</evidence>
<dbReference type="PANTHER" id="PTHR47669">
    <property type="entry name" value="PHOSPHATIDYLINOSITOL TRANSFER PROTEIN SFH5"/>
    <property type="match status" value="1"/>
</dbReference>
<feature type="compositionally biased region" description="Low complexity" evidence="17">
    <location>
        <begin position="92"/>
        <end position="122"/>
    </location>
</feature>
<protein>
    <recommendedName>
        <fullName evidence="4 16">Phosphatidylinositol transfer protein SFH5</fullName>
        <shortName evidence="16">PITP SFH5</shortName>
    </recommendedName>
</protein>
<dbReference type="GO" id="GO:0005829">
    <property type="term" value="C:cytosol"/>
    <property type="evidence" value="ECO:0007669"/>
    <property type="project" value="TreeGrafter"/>
</dbReference>
<dbReference type="EMBL" id="HG992987">
    <property type="protein sequence ID" value="CAE7215895.1"/>
    <property type="molecule type" value="Genomic_DNA"/>
</dbReference>